<feature type="transmembrane region" description="Helical" evidence="1">
    <location>
        <begin position="6"/>
        <end position="25"/>
    </location>
</feature>
<dbReference type="Proteomes" id="UP000199699">
    <property type="component" value="Unassembled WGS sequence"/>
</dbReference>
<proteinExistence type="predicted"/>
<dbReference type="OrthoDB" id="3685619at2"/>
<gene>
    <name evidence="3" type="ORF">GA0070616_0141</name>
</gene>
<dbReference type="InterPro" id="IPR050039">
    <property type="entry name" value="MAB_1171c-like"/>
</dbReference>
<dbReference type="Pfam" id="PF20182">
    <property type="entry name" value="DUF6545"/>
    <property type="match status" value="1"/>
</dbReference>
<sequence length="388" mass="43590">MTGWAGLLALILIWSAVGYRSWSLLRHPRGTIAWAWWRSLFALAGAVSLFYPPGYNAAYSLLNIPNVAELVGHWLILISGWQAAAVLIFLAYGNEPVVARRMLWRRGMLVLATLAVATYFFIRIPAETNTTKFTTVYADAPFINHYWITYLVAVNILQADIARLFMSYSMKSTREALRIGLRIIALGVLVGSLYWMHWIAFLIFQNSTGETPEWIELWGAVAAVSAVLLVVIGSTIPVWGRHVGLRGPLTTWREFRALNKLTPLWEALTTEIPDIALQESGADTLSYRLYRRRVEILDGILALRPYRDPDAEQRLRAQLGEQSIEADQVDARVEAAMIEHALNARRLGQPAGRPASGATQVSVREDVAWLCTLSREFARLQTRNAEGR</sequence>
<evidence type="ECO:0000313" key="4">
    <source>
        <dbReference type="Proteomes" id="UP000199699"/>
    </source>
</evidence>
<evidence type="ECO:0000259" key="2">
    <source>
        <dbReference type="Pfam" id="PF20182"/>
    </source>
</evidence>
<protein>
    <recommendedName>
        <fullName evidence="2">DUF6545 domain-containing protein</fullName>
    </recommendedName>
</protein>
<feature type="transmembrane region" description="Helical" evidence="1">
    <location>
        <begin position="183"/>
        <end position="205"/>
    </location>
</feature>
<accession>A0A1C6R7X2</accession>
<dbReference type="InterPro" id="IPR046675">
    <property type="entry name" value="DUF6545"/>
</dbReference>
<organism evidence="3 4">
    <name type="scientific">Micromonospora nigra</name>
    <dbReference type="NCBI Taxonomy" id="145857"/>
    <lineage>
        <taxon>Bacteria</taxon>
        <taxon>Bacillati</taxon>
        <taxon>Actinomycetota</taxon>
        <taxon>Actinomycetes</taxon>
        <taxon>Micromonosporales</taxon>
        <taxon>Micromonosporaceae</taxon>
        <taxon>Micromonospora</taxon>
    </lineage>
</organism>
<name>A0A1C6R7X2_9ACTN</name>
<evidence type="ECO:0000313" key="3">
    <source>
        <dbReference type="EMBL" id="SCL13147.1"/>
    </source>
</evidence>
<dbReference type="NCBIfam" id="NF042915">
    <property type="entry name" value="MAB_1171c_fam"/>
    <property type="match status" value="1"/>
</dbReference>
<dbReference type="AlphaFoldDB" id="A0A1C6R7X2"/>
<reference evidence="3 4" key="1">
    <citation type="submission" date="2016-06" db="EMBL/GenBank/DDBJ databases">
        <authorList>
            <person name="Kjaerup R.B."/>
            <person name="Dalgaard T.S."/>
            <person name="Juul-Madsen H.R."/>
        </authorList>
    </citation>
    <scope>NUCLEOTIDE SEQUENCE [LARGE SCALE GENOMIC DNA]</scope>
    <source>
        <strain evidence="3 4">DSM 43818</strain>
    </source>
</reference>
<feature type="transmembrane region" description="Helical" evidence="1">
    <location>
        <begin position="142"/>
        <end position="162"/>
    </location>
</feature>
<keyword evidence="1" id="KW-0472">Membrane</keyword>
<keyword evidence="4" id="KW-1185">Reference proteome</keyword>
<feature type="domain" description="DUF6545" evidence="2">
    <location>
        <begin position="252"/>
        <end position="378"/>
    </location>
</feature>
<keyword evidence="1" id="KW-0812">Transmembrane</keyword>
<dbReference type="STRING" id="145857.GA0070616_0141"/>
<evidence type="ECO:0000256" key="1">
    <source>
        <dbReference type="SAM" id="Phobius"/>
    </source>
</evidence>
<keyword evidence="1" id="KW-1133">Transmembrane helix</keyword>
<feature type="transmembrane region" description="Helical" evidence="1">
    <location>
        <begin position="32"/>
        <end position="51"/>
    </location>
</feature>
<feature type="transmembrane region" description="Helical" evidence="1">
    <location>
        <begin position="71"/>
        <end position="91"/>
    </location>
</feature>
<dbReference type="RefSeq" id="WP_091074794.1">
    <property type="nucleotide sequence ID" value="NZ_FMHT01000002.1"/>
</dbReference>
<dbReference type="EMBL" id="FMHT01000002">
    <property type="protein sequence ID" value="SCL13147.1"/>
    <property type="molecule type" value="Genomic_DNA"/>
</dbReference>
<feature type="transmembrane region" description="Helical" evidence="1">
    <location>
        <begin position="217"/>
        <end position="239"/>
    </location>
</feature>
<feature type="transmembrane region" description="Helical" evidence="1">
    <location>
        <begin position="103"/>
        <end position="122"/>
    </location>
</feature>